<dbReference type="FunFam" id="3.30.70.141:FF:000003">
    <property type="entry name" value="Nucleoside diphosphate kinase"/>
    <property type="match status" value="1"/>
</dbReference>
<keyword evidence="8 14" id="KW-0418">Kinase</keyword>
<evidence type="ECO:0000256" key="3">
    <source>
        <dbReference type="ARBA" id="ARBA00012966"/>
    </source>
</evidence>
<dbReference type="EMBL" id="CP013614">
    <property type="protein sequence ID" value="ALS02203.1"/>
    <property type="molecule type" value="Genomic_DNA"/>
</dbReference>
<dbReference type="EMBL" id="JXLC01000006">
    <property type="protein sequence ID" value="OJG92441.1"/>
    <property type="molecule type" value="Genomic_DNA"/>
</dbReference>
<dbReference type="InterPro" id="IPR001564">
    <property type="entry name" value="Nucleoside_diP_kinase"/>
</dbReference>
<evidence type="ECO:0000256" key="2">
    <source>
        <dbReference type="ARBA" id="ARBA00008142"/>
    </source>
</evidence>
<reference evidence="17 19" key="1">
    <citation type="submission" date="2014-12" db="EMBL/GenBank/DDBJ databases">
        <title>Draft genome sequences of 29 type strains of Enterococci.</title>
        <authorList>
            <person name="Zhong Z."/>
            <person name="Sun Z."/>
            <person name="Liu W."/>
            <person name="Zhang W."/>
            <person name="Zhang H."/>
        </authorList>
    </citation>
    <scope>NUCLEOTIDE SEQUENCE [LARGE SCALE GENOMIC DNA]</scope>
    <source>
        <strain evidence="17 19">DSM 22801</strain>
    </source>
</reference>
<keyword evidence="6" id="KW-0479">Metal-binding</keyword>
<keyword evidence="9 14" id="KW-0067">ATP-binding</keyword>
<keyword evidence="18" id="KW-1185">Reference proteome</keyword>
<feature type="binding site" evidence="12">
    <location>
        <position position="57"/>
    </location>
    <ligand>
        <name>ATP</name>
        <dbReference type="ChEBI" id="CHEBI:30616"/>
    </ligand>
</feature>
<dbReference type="Proteomes" id="UP000183039">
    <property type="component" value="Unassembled WGS sequence"/>
</dbReference>
<feature type="domain" description="Nucleoside diphosphate kinase-like" evidence="15">
    <location>
        <begin position="1"/>
        <end position="135"/>
    </location>
</feature>
<evidence type="ECO:0000313" key="17">
    <source>
        <dbReference type="EMBL" id="OJG92441.1"/>
    </source>
</evidence>
<reference evidence="16 18" key="2">
    <citation type="submission" date="2015-12" db="EMBL/GenBank/DDBJ databases">
        <authorList>
            <person name="Lauer A."/>
            <person name="Humrighouse B."/>
            <person name="Loparev V."/>
            <person name="Shewmaker P.L."/>
            <person name="Whitney A.M."/>
            <person name="McLaughlin R.W."/>
        </authorList>
    </citation>
    <scope>NUCLEOTIDE SEQUENCE [LARGE SCALE GENOMIC DNA]</scope>
    <source>
        <strain evidence="16 18">LMG 23085</strain>
    </source>
</reference>
<evidence type="ECO:0000256" key="1">
    <source>
        <dbReference type="ARBA" id="ARBA00001946"/>
    </source>
</evidence>
<dbReference type="GO" id="GO:0004550">
    <property type="term" value="F:nucleoside diphosphate kinase activity"/>
    <property type="evidence" value="ECO:0007669"/>
    <property type="project" value="UniProtKB-EC"/>
</dbReference>
<dbReference type="PROSITE" id="PS51374">
    <property type="entry name" value="NDPK_LIKE"/>
    <property type="match status" value="1"/>
</dbReference>
<gene>
    <name evidence="16" type="ORF">ATZ33_12665</name>
    <name evidence="17" type="ORF">RV15_GL003234</name>
</gene>
<evidence type="ECO:0000256" key="8">
    <source>
        <dbReference type="ARBA" id="ARBA00022777"/>
    </source>
</evidence>
<proteinExistence type="inferred from homology"/>
<dbReference type="InterPro" id="IPR023005">
    <property type="entry name" value="Nucleoside_diP_kinase_AS"/>
</dbReference>
<dbReference type="AlphaFoldDB" id="A0A0S3KD23"/>
<dbReference type="PANTHER" id="PTHR11349">
    <property type="entry name" value="NUCLEOSIDE DIPHOSPHATE KINASE"/>
    <property type="match status" value="1"/>
</dbReference>
<keyword evidence="10" id="KW-0460">Magnesium</keyword>
<dbReference type="KEGG" id="ess:ATZ33_12665"/>
<evidence type="ECO:0000256" key="9">
    <source>
        <dbReference type="ARBA" id="ARBA00022840"/>
    </source>
</evidence>
<dbReference type="EC" id="2.7.4.6" evidence="3 14"/>
<dbReference type="InterPro" id="IPR036850">
    <property type="entry name" value="NDK-like_dom_sf"/>
</dbReference>
<feature type="binding site" evidence="12">
    <location>
        <position position="91"/>
    </location>
    <ligand>
        <name>ATP</name>
        <dbReference type="ChEBI" id="CHEBI:30616"/>
    </ligand>
</feature>
<evidence type="ECO:0000256" key="6">
    <source>
        <dbReference type="ARBA" id="ARBA00022723"/>
    </source>
</evidence>
<evidence type="ECO:0000256" key="5">
    <source>
        <dbReference type="ARBA" id="ARBA00022679"/>
    </source>
</evidence>
<evidence type="ECO:0000256" key="7">
    <source>
        <dbReference type="ARBA" id="ARBA00022741"/>
    </source>
</evidence>
<evidence type="ECO:0000256" key="13">
    <source>
        <dbReference type="RuleBase" id="RU004011"/>
    </source>
</evidence>
<dbReference type="Proteomes" id="UP000065511">
    <property type="component" value="Chromosome"/>
</dbReference>
<protein>
    <recommendedName>
        <fullName evidence="4 14">Nucleoside diphosphate kinase</fullName>
        <ecNumber evidence="3 14">2.7.4.6</ecNumber>
    </recommendedName>
</protein>
<evidence type="ECO:0000259" key="15">
    <source>
        <dbReference type="SMART" id="SM00562"/>
    </source>
</evidence>
<dbReference type="RefSeq" id="WP_071877167.1">
    <property type="nucleotide sequence ID" value="NZ_JXLC01000006.1"/>
</dbReference>
<dbReference type="PROSITE" id="PS00469">
    <property type="entry name" value="NDPK"/>
    <property type="match status" value="1"/>
</dbReference>
<evidence type="ECO:0000313" key="16">
    <source>
        <dbReference type="EMBL" id="ALS02203.1"/>
    </source>
</evidence>
<dbReference type="InterPro" id="IPR034907">
    <property type="entry name" value="NDK-like_dom"/>
</dbReference>
<dbReference type="GO" id="GO:0046872">
    <property type="term" value="F:metal ion binding"/>
    <property type="evidence" value="ECO:0007669"/>
    <property type="project" value="UniProtKB-KW"/>
</dbReference>
<evidence type="ECO:0000256" key="12">
    <source>
        <dbReference type="PROSITE-ProRule" id="PRU00706"/>
    </source>
</evidence>
<dbReference type="Pfam" id="PF00334">
    <property type="entry name" value="NDK"/>
    <property type="match status" value="1"/>
</dbReference>
<feature type="binding site" evidence="12">
    <location>
        <position position="112"/>
    </location>
    <ligand>
        <name>ATP</name>
        <dbReference type="ChEBI" id="CHEBI:30616"/>
    </ligand>
</feature>
<evidence type="ECO:0000313" key="18">
    <source>
        <dbReference type="Proteomes" id="UP000065511"/>
    </source>
</evidence>
<sequence>MDQTLVIIKPDGVSRKLVGEILQRFEQKQLTLKQLKVAKMSRELAEEHYAHVKKFDFFEDMMTYMTSSEVVYLVLEGNSVIKTVRKMIGATNCLEAEPGTIRGDYGANSYENIIHASDSLEAAAVEIKRFFNETN</sequence>
<dbReference type="GO" id="GO:0005524">
    <property type="term" value="F:ATP binding"/>
    <property type="evidence" value="ECO:0007669"/>
    <property type="project" value="UniProtKB-KW"/>
</dbReference>
<dbReference type="GO" id="GO:0006183">
    <property type="term" value="P:GTP biosynthetic process"/>
    <property type="evidence" value="ECO:0007669"/>
    <property type="project" value="InterPro"/>
</dbReference>
<dbReference type="SMART" id="SM00562">
    <property type="entry name" value="NDK"/>
    <property type="match status" value="1"/>
</dbReference>
<keyword evidence="11" id="KW-0546">Nucleotide metabolism</keyword>
<evidence type="ECO:0000256" key="4">
    <source>
        <dbReference type="ARBA" id="ARBA00017632"/>
    </source>
</evidence>
<dbReference type="Gene3D" id="3.30.70.141">
    <property type="entry name" value="Nucleoside diphosphate kinase-like domain"/>
    <property type="match status" value="1"/>
</dbReference>
<comment type="cofactor">
    <cofactor evidence="1">
        <name>Mg(2+)</name>
        <dbReference type="ChEBI" id="CHEBI:18420"/>
    </cofactor>
</comment>
<dbReference type="CDD" id="cd04413">
    <property type="entry name" value="NDPk_I"/>
    <property type="match status" value="1"/>
</dbReference>
<evidence type="ECO:0000313" key="19">
    <source>
        <dbReference type="Proteomes" id="UP000183039"/>
    </source>
</evidence>
<comment type="similarity">
    <text evidence="2 12 13">Belongs to the NDK family.</text>
</comment>
<feature type="binding site" evidence="12">
    <location>
        <position position="85"/>
    </location>
    <ligand>
        <name>ATP</name>
        <dbReference type="ChEBI" id="CHEBI:30616"/>
    </ligand>
</feature>
<dbReference type="SUPFAM" id="SSF54919">
    <property type="entry name" value="Nucleoside diphosphate kinase, NDK"/>
    <property type="match status" value="1"/>
</dbReference>
<comment type="catalytic activity">
    <reaction evidence="14">
        <text>a 2'-deoxyribonucleoside 5'-diphosphate + ATP = a 2'-deoxyribonucleoside 5'-triphosphate + ADP</text>
        <dbReference type="Rhea" id="RHEA:44640"/>
        <dbReference type="ChEBI" id="CHEBI:30616"/>
        <dbReference type="ChEBI" id="CHEBI:61560"/>
        <dbReference type="ChEBI" id="CHEBI:73316"/>
        <dbReference type="ChEBI" id="CHEBI:456216"/>
        <dbReference type="EC" id="2.7.4.6"/>
    </reaction>
</comment>
<keyword evidence="7 14" id="KW-0547">Nucleotide-binding</keyword>
<evidence type="ECO:0000256" key="11">
    <source>
        <dbReference type="ARBA" id="ARBA00023080"/>
    </source>
</evidence>
<feature type="binding site" evidence="12">
    <location>
        <position position="9"/>
    </location>
    <ligand>
        <name>ATP</name>
        <dbReference type="ChEBI" id="CHEBI:30616"/>
    </ligand>
</feature>
<dbReference type="OrthoDB" id="9801161at2"/>
<keyword evidence="5 14" id="KW-0808">Transferase</keyword>
<dbReference type="GO" id="GO:0006228">
    <property type="term" value="P:UTP biosynthetic process"/>
    <property type="evidence" value="ECO:0007669"/>
    <property type="project" value="InterPro"/>
</dbReference>
<evidence type="ECO:0000256" key="10">
    <source>
        <dbReference type="ARBA" id="ARBA00022842"/>
    </source>
</evidence>
<dbReference type="NCBIfam" id="NF001908">
    <property type="entry name" value="PRK00668.1"/>
    <property type="match status" value="1"/>
</dbReference>
<feature type="binding site" evidence="12">
    <location>
        <position position="102"/>
    </location>
    <ligand>
        <name>ATP</name>
        <dbReference type="ChEBI" id="CHEBI:30616"/>
    </ligand>
</feature>
<dbReference type="GO" id="GO:0006241">
    <property type="term" value="P:CTP biosynthetic process"/>
    <property type="evidence" value="ECO:0007669"/>
    <property type="project" value="InterPro"/>
</dbReference>
<dbReference type="PRINTS" id="PR01243">
    <property type="entry name" value="NUCDPKINASE"/>
</dbReference>
<organism evidence="17 19">
    <name type="scientific">Enterococcus silesiacus</name>
    <dbReference type="NCBI Taxonomy" id="332949"/>
    <lineage>
        <taxon>Bacteria</taxon>
        <taxon>Bacillati</taxon>
        <taxon>Bacillota</taxon>
        <taxon>Bacilli</taxon>
        <taxon>Lactobacillales</taxon>
        <taxon>Enterococcaceae</taxon>
        <taxon>Enterococcus</taxon>
    </lineage>
</organism>
<feature type="active site" description="Pros-phosphohistidine intermediate" evidence="12">
    <location>
        <position position="115"/>
    </location>
</feature>
<evidence type="ECO:0000256" key="14">
    <source>
        <dbReference type="RuleBase" id="RU004013"/>
    </source>
</evidence>
<name>A0A0S3KD23_9ENTE</name>
<accession>A0A0S3KD23</accession>